<dbReference type="EMBL" id="JACRSR010000001">
    <property type="protein sequence ID" value="MBC8531160.1"/>
    <property type="molecule type" value="Genomic_DNA"/>
</dbReference>
<protein>
    <recommendedName>
        <fullName evidence="5">Stage III sporulation protein AG</fullName>
    </recommendedName>
</protein>
<organism evidence="3 4">
    <name type="scientific">Gehongia tenuis</name>
    <dbReference type="NCBI Taxonomy" id="2763655"/>
    <lineage>
        <taxon>Bacteria</taxon>
        <taxon>Bacillati</taxon>
        <taxon>Bacillota</taxon>
        <taxon>Clostridia</taxon>
        <taxon>Christensenellales</taxon>
        <taxon>Christensenellaceae</taxon>
        <taxon>Gehongia</taxon>
    </lineage>
</organism>
<evidence type="ECO:0000313" key="4">
    <source>
        <dbReference type="Proteomes" id="UP000623172"/>
    </source>
</evidence>
<dbReference type="RefSeq" id="WP_249315264.1">
    <property type="nucleotide sequence ID" value="NZ_JACRSR010000001.1"/>
</dbReference>
<sequence length="196" mass="21153">MGKGLKVKDIWQAIKKVKNFEIIIAVIVVAVILAIYGSTLIGGDKDPAPKEESAAESAEPVDASTKADNEARLKKVLEAIDGAGRVEVMITYESGPEMVPAMNQSTTTQESEEFTGTDTVRQSRTTDESQNPVVASGQEDDLLVLKEVEPEVRGVIVVAEGASDIQVQLNLQRAVQTVLNVPADKVEVFSMKNKEE</sequence>
<dbReference type="Proteomes" id="UP000623172">
    <property type="component" value="Unassembled WGS sequence"/>
</dbReference>
<keyword evidence="2" id="KW-1133">Transmembrane helix</keyword>
<feature type="compositionally biased region" description="Low complexity" evidence="1">
    <location>
        <begin position="55"/>
        <end position="64"/>
    </location>
</feature>
<keyword evidence="2" id="KW-0812">Transmembrane</keyword>
<dbReference type="AlphaFoldDB" id="A0A926D2E7"/>
<proteinExistence type="predicted"/>
<keyword evidence="4" id="KW-1185">Reference proteome</keyword>
<feature type="transmembrane region" description="Helical" evidence="2">
    <location>
        <begin position="20"/>
        <end position="41"/>
    </location>
</feature>
<evidence type="ECO:0008006" key="5">
    <source>
        <dbReference type="Google" id="ProtNLM"/>
    </source>
</evidence>
<feature type="region of interest" description="Disordered" evidence="1">
    <location>
        <begin position="44"/>
        <end position="67"/>
    </location>
</feature>
<gene>
    <name evidence="3" type="ORF">H8696_04775</name>
</gene>
<comment type="caution">
    <text evidence="3">The sequence shown here is derived from an EMBL/GenBank/DDBJ whole genome shotgun (WGS) entry which is preliminary data.</text>
</comment>
<feature type="compositionally biased region" description="Polar residues" evidence="1">
    <location>
        <begin position="116"/>
        <end position="133"/>
    </location>
</feature>
<feature type="region of interest" description="Disordered" evidence="1">
    <location>
        <begin position="106"/>
        <end position="136"/>
    </location>
</feature>
<accession>A0A926D2E7</accession>
<feature type="compositionally biased region" description="Basic and acidic residues" evidence="1">
    <location>
        <begin position="44"/>
        <end position="53"/>
    </location>
</feature>
<name>A0A926D2E7_9FIRM</name>
<evidence type="ECO:0000256" key="1">
    <source>
        <dbReference type="SAM" id="MobiDB-lite"/>
    </source>
</evidence>
<evidence type="ECO:0000313" key="3">
    <source>
        <dbReference type="EMBL" id="MBC8531160.1"/>
    </source>
</evidence>
<keyword evidence="2" id="KW-0472">Membrane</keyword>
<reference evidence="3" key="1">
    <citation type="submission" date="2020-08" db="EMBL/GenBank/DDBJ databases">
        <title>Genome public.</title>
        <authorList>
            <person name="Liu C."/>
            <person name="Sun Q."/>
        </authorList>
    </citation>
    <scope>NUCLEOTIDE SEQUENCE</scope>
    <source>
        <strain evidence="3">NSJ-53</strain>
    </source>
</reference>
<evidence type="ECO:0000256" key="2">
    <source>
        <dbReference type="SAM" id="Phobius"/>
    </source>
</evidence>